<evidence type="ECO:0000313" key="3">
    <source>
        <dbReference type="Proteomes" id="UP000250235"/>
    </source>
</evidence>
<keyword evidence="3" id="KW-1185">Reference proteome</keyword>
<accession>A0A2Z7CRI3</accession>
<protein>
    <submittedName>
        <fullName evidence="2">Uncharacterized protein</fullName>
    </submittedName>
</protein>
<feature type="compositionally biased region" description="Basic and acidic residues" evidence="1">
    <location>
        <begin position="83"/>
        <end position="99"/>
    </location>
</feature>
<dbReference type="OrthoDB" id="342281at2759"/>
<feature type="region of interest" description="Disordered" evidence="1">
    <location>
        <begin position="1"/>
        <end position="24"/>
    </location>
</feature>
<gene>
    <name evidence="2" type="ORF">F511_16786</name>
</gene>
<evidence type="ECO:0000256" key="1">
    <source>
        <dbReference type="SAM" id="MobiDB-lite"/>
    </source>
</evidence>
<dbReference type="AlphaFoldDB" id="A0A2Z7CRI3"/>
<dbReference type="Proteomes" id="UP000250235">
    <property type="component" value="Unassembled WGS sequence"/>
</dbReference>
<name>A0A2Z7CRI3_9LAMI</name>
<organism evidence="2 3">
    <name type="scientific">Dorcoceras hygrometricum</name>
    <dbReference type="NCBI Taxonomy" id="472368"/>
    <lineage>
        <taxon>Eukaryota</taxon>
        <taxon>Viridiplantae</taxon>
        <taxon>Streptophyta</taxon>
        <taxon>Embryophyta</taxon>
        <taxon>Tracheophyta</taxon>
        <taxon>Spermatophyta</taxon>
        <taxon>Magnoliopsida</taxon>
        <taxon>eudicotyledons</taxon>
        <taxon>Gunneridae</taxon>
        <taxon>Pentapetalae</taxon>
        <taxon>asterids</taxon>
        <taxon>lamiids</taxon>
        <taxon>Lamiales</taxon>
        <taxon>Gesneriaceae</taxon>
        <taxon>Didymocarpoideae</taxon>
        <taxon>Trichosporeae</taxon>
        <taxon>Loxocarpinae</taxon>
        <taxon>Dorcoceras</taxon>
    </lineage>
</organism>
<proteinExistence type="predicted"/>
<sequence length="233" mass="26559">MKQHRSQRQLAGLPILVPESSVTGYSTDDILQLTWTEGRLVSNQGTTAQAQEEEEQHQAQPDYGQQALKHQAPEDGQPAPEHLALEIEHQAHDEEHQAQTEDQPAPEEERQAQAGYSPSSPNNSRISFYSSDSANNEDHQDQISSGLQIVQYREQRALQKPHRILPKLIFKQAFYKKMNDVEINLVHQFTESPQHLASDLDFVKLQLAELVKHFKEISDAKKGEVENSKKRRL</sequence>
<feature type="region of interest" description="Disordered" evidence="1">
    <location>
        <begin position="43"/>
        <end position="142"/>
    </location>
</feature>
<dbReference type="EMBL" id="KQ992993">
    <property type="protein sequence ID" value="KZV49672.1"/>
    <property type="molecule type" value="Genomic_DNA"/>
</dbReference>
<evidence type="ECO:0000313" key="2">
    <source>
        <dbReference type="EMBL" id="KZV49672.1"/>
    </source>
</evidence>
<reference evidence="2 3" key="1">
    <citation type="journal article" date="2015" name="Proc. Natl. Acad. Sci. U.S.A.">
        <title>The resurrection genome of Boea hygrometrica: A blueprint for survival of dehydration.</title>
        <authorList>
            <person name="Xiao L."/>
            <person name="Yang G."/>
            <person name="Zhang L."/>
            <person name="Yang X."/>
            <person name="Zhao S."/>
            <person name="Ji Z."/>
            <person name="Zhou Q."/>
            <person name="Hu M."/>
            <person name="Wang Y."/>
            <person name="Chen M."/>
            <person name="Xu Y."/>
            <person name="Jin H."/>
            <person name="Xiao X."/>
            <person name="Hu G."/>
            <person name="Bao F."/>
            <person name="Hu Y."/>
            <person name="Wan P."/>
            <person name="Li L."/>
            <person name="Deng X."/>
            <person name="Kuang T."/>
            <person name="Xiang C."/>
            <person name="Zhu J.K."/>
            <person name="Oliver M.J."/>
            <person name="He Y."/>
        </authorList>
    </citation>
    <scope>NUCLEOTIDE SEQUENCE [LARGE SCALE GENOMIC DNA]</scope>
    <source>
        <strain evidence="3">cv. XS01</strain>
    </source>
</reference>
<feature type="compositionally biased region" description="Polar residues" evidence="1">
    <location>
        <begin position="114"/>
        <end position="134"/>
    </location>
</feature>